<dbReference type="GO" id="GO:0004190">
    <property type="term" value="F:aspartic-type endopeptidase activity"/>
    <property type="evidence" value="ECO:0007669"/>
    <property type="project" value="InterPro"/>
</dbReference>
<dbReference type="Pfam" id="PF01478">
    <property type="entry name" value="Peptidase_A24"/>
    <property type="match status" value="1"/>
</dbReference>
<reference evidence="5 6" key="1">
    <citation type="submission" date="2019-09" db="EMBL/GenBank/DDBJ databases">
        <title>Nocardioides panacisoli sp. nov., isolated from the soil of a ginseng field.</title>
        <authorList>
            <person name="Cho C."/>
        </authorList>
    </citation>
    <scope>NUCLEOTIDE SEQUENCE [LARGE SCALE GENOMIC DNA]</scope>
    <source>
        <strain evidence="5 6">BN140041</strain>
    </source>
</reference>
<keyword evidence="3" id="KW-0812">Transmembrane</keyword>
<feature type="transmembrane region" description="Helical" evidence="3">
    <location>
        <begin position="92"/>
        <end position="109"/>
    </location>
</feature>
<keyword evidence="3" id="KW-0472">Membrane</keyword>
<feature type="transmembrane region" description="Helical" evidence="3">
    <location>
        <begin position="227"/>
        <end position="251"/>
    </location>
</feature>
<dbReference type="Proteomes" id="UP000324351">
    <property type="component" value="Unassembled WGS sequence"/>
</dbReference>
<evidence type="ECO:0000256" key="3">
    <source>
        <dbReference type="SAM" id="Phobius"/>
    </source>
</evidence>
<feature type="transmembrane region" description="Helical" evidence="3">
    <location>
        <begin position="196"/>
        <end position="215"/>
    </location>
</feature>
<dbReference type="InterPro" id="IPR000045">
    <property type="entry name" value="Prepilin_IV_endopep_pep"/>
</dbReference>
<evidence type="ECO:0000313" key="6">
    <source>
        <dbReference type="Proteomes" id="UP000324351"/>
    </source>
</evidence>
<dbReference type="Gene3D" id="1.20.120.1220">
    <property type="match status" value="1"/>
</dbReference>
<protein>
    <submittedName>
        <fullName evidence="5">Prepilin peptidase</fullName>
    </submittedName>
</protein>
<dbReference type="RefSeq" id="WP_149752117.1">
    <property type="nucleotide sequence ID" value="NZ_VUJW01000013.1"/>
</dbReference>
<sequence>MNEHLAAALVGFVSCGAGGALTPYLIRVLPEPPPVPEAEEGVEPTAAQQARLEEPPKELYADLGRRPRLGIVAAAVSAVAGAGVGAAYGWHWLLALLLALVPVGTLLGIVDHRTRLLPSVVVLPATLVALAYGGLRWATTGHADDLVRGAVFLVVVRTVFWLLWFIRQAGMGFGDVRLSALLGCVLGYAGGVPLLVGLYAAFLLFAVPGLVVAIAKRDRKVLKRAYPFGPFLLFGAWLGLVAGEPLVAALWG</sequence>
<accession>A0A5B1LUE4</accession>
<name>A0A5B1LUE4_9ACTN</name>
<comment type="caution">
    <text evidence="5">The sequence shown here is derived from an EMBL/GenBank/DDBJ whole genome shotgun (WGS) entry which is preliminary data.</text>
</comment>
<keyword evidence="3" id="KW-1133">Transmembrane helix</keyword>
<evidence type="ECO:0000256" key="1">
    <source>
        <dbReference type="ARBA" id="ARBA00005801"/>
    </source>
</evidence>
<feature type="transmembrane region" description="Helical" evidence="3">
    <location>
        <begin position="147"/>
        <end position="166"/>
    </location>
</feature>
<dbReference type="EMBL" id="VUJW01000013">
    <property type="protein sequence ID" value="KAA1424146.1"/>
    <property type="molecule type" value="Genomic_DNA"/>
</dbReference>
<feature type="transmembrane region" description="Helical" evidence="3">
    <location>
        <begin position="6"/>
        <end position="26"/>
    </location>
</feature>
<reference evidence="5 6" key="2">
    <citation type="submission" date="2019-09" db="EMBL/GenBank/DDBJ databases">
        <authorList>
            <person name="Jin C."/>
        </authorList>
    </citation>
    <scope>NUCLEOTIDE SEQUENCE [LARGE SCALE GENOMIC DNA]</scope>
    <source>
        <strain evidence="5 6">BN140041</strain>
    </source>
</reference>
<gene>
    <name evidence="5" type="ORF">F0U47_19305</name>
</gene>
<evidence type="ECO:0000313" key="5">
    <source>
        <dbReference type="EMBL" id="KAA1424146.1"/>
    </source>
</evidence>
<dbReference type="InterPro" id="IPR014032">
    <property type="entry name" value="Peptidase_A24A_bac"/>
</dbReference>
<proteinExistence type="inferred from homology"/>
<dbReference type="PRINTS" id="PR00864">
    <property type="entry name" value="PREPILNPTASE"/>
</dbReference>
<feature type="transmembrane region" description="Helical" evidence="3">
    <location>
        <begin position="116"/>
        <end position="135"/>
    </location>
</feature>
<dbReference type="InterPro" id="IPR050882">
    <property type="entry name" value="Prepilin_peptidase/N-MTase"/>
</dbReference>
<feature type="transmembrane region" description="Helical" evidence="3">
    <location>
        <begin position="173"/>
        <end position="190"/>
    </location>
</feature>
<dbReference type="PANTHER" id="PTHR30487:SF0">
    <property type="entry name" value="PREPILIN LEADER PEPTIDASE_N-METHYLTRANSFERASE-RELATED"/>
    <property type="match status" value="1"/>
</dbReference>
<evidence type="ECO:0000259" key="4">
    <source>
        <dbReference type="Pfam" id="PF01478"/>
    </source>
</evidence>
<comment type="similarity">
    <text evidence="1 2">Belongs to the peptidase A24 family.</text>
</comment>
<dbReference type="AlphaFoldDB" id="A0A5B1LUE4"/>
<dbReference type="GO" id="GO:0005886">
    <property type="term" value="C:plasma membrane"/>
    <property type="evidence" value="ECO:0007669"/>
    <property type="project" value="TreeGrafter"/>
</dbReference>
<keyword evidence="6" id="KW-1185">Reference proteome</keyword>
<feature type="domain" description="Prepilin type IV endopeptidase peptidase" evidence="4">
    <location>
        <begin position="100"/>
        <end position="207"/>
    </location>
</feature>
<dbReference type="GO" id="GO:0006465">
    <property type="term" value="P:signal peptide processing"/>
    <property type="evidence" value="ECO:0007669"/>
    <property type="project" value="TreeGrafter"/>
</dbReference>
<evidence type="ECO:0000256" key="2">
    <source>
        <dbReference type="RuleBase" id="RU003793"/>
    </source>
</evidence>
<organism evidence="5 6">
    <name type="scientific">Nocardioides antri</name>
    <dbReference type="NCBI Taxonomy" id="2607659"/>
    <lineage>
        <taxon>Bacteria</taxon>
        <taxon>Bacillati</taxon>
        <taxon>Actinomycetota</taxon>
        <taxon>Actinomycetes</taxon>
        <taxon>Propionibacteriales</taxon>
        <taxon>Nocardioidaceae</taxon>
        <taxon>Nocardioides</taxon>
    </lineage>
</organism>
<dbReference type="PANTHER" id="PTHR30487">
    <property type="entry name" value="TYPE 4 PREPILIN-LIKE PROTEINS LEADER PEPTIDE-PROCESSING ENZYME"/>
    <property type="match status" value="1"/>
</dbReference>